<organism evidence="2 3">
    <name type="scientific">Camellia sinensis</name>
    <name type="common">Tea plant</name>
    <name type="synonym">Thea sinensis</name>
    <dbReference type="NCBI Taxonomy" id="4442"/>
    <lineage>
        <taxon>Eukaryota</taxon>
        <taxon>Viridiplantae</taxon>
        <taxon>Streptophyta</taxon>
        <taxon>Embryophyta</taxon>
        <taxon>Tracheophyta</taxon>
        <taxon>Spermatophyta</taxon>
        <taxon>Magnoliopsida</taxon>
        <taxon>eudicotyledons</taxon>
        <taxon>Gunneridae</taxon>
        <taxon>Pentapetalae</taxon>
        <taxon>asterids</taxon>
        <taxon>Ericales</taxon>
        <taxon>Theaceae</taxon>
        <taxon>Camellia</taxon>
    </lineage>
</organism>
<name>A0A7J7G7F8_CAMSI</name>
<evidence type="ECO:0000313" key="3">
    <source>
        <dbReference type="Proteomes" id="UP000593564"/>
    </source>
</evidence>
<feature type="region of interest" description="Disordered" evidence="1">
    <location>
        <begin position="65"/>
        <end position="87"/>
    </location>
</feature>
<dbReference type="Proteomes" id="UP000593564">
    <property type="component" value="Unassembled WGS sequence"/>
</dbReference>
<keyword evidence="3" id="KW-1185">Reference proteome</keyword>
<sequence>MGYAFHFNYNHVNTSTPLHLPQPKFHLCRLLQLLIPFLRLRKLHQWRQLDLQWLRHCKHRDFERDVGSPTTTAERSTTDKPDWTGVV</sequence>
<dbReference type="EMBL" id="JACBKZ010000013">
    <property type="protein sequence ID" value="KAF5936205.1"/>
    <property type="molecule type" value="Genomic_DNA"/>
</dbReference>
<gene>
    <name evidence="2" type="ORF">HYC85_027334</name>
</gene>
<dbReference type="AlphaFoldDB" id="A0A7J7G7F8"/>
<reference evidence="3" key="1">
    <citation type="journal article" date="2020" name="Nat. Commun.">
        <title>Genome assembly of wild tea tree DASZ reveals pedigree and selection history of tea varieties.</title>
        <authorList>
            <person name="Zhang W."/>
            <person name="Zhang Y."/>
            <person name="Qiu H."/>
            <person name="Guo Y."/>
            <person name="Wan H."/>
            <person name="Zhang X."/>
            <person name="Scossa F."/>
            <person name="Alseekh S."/>
            <person name="Zhang Q."/>
            <person name="Wang P."/>
            <person name="Xu L."/>
            <person name="Schmidt M.H."/>
            <person name="Jia X."/>
            <person name="Li D."/>
            <person name="Zhu A."/>
            <person name="Guo F."/>
            <person name="Chen W."/>
            <person name="Ni D."/>
            <person name="Usadel B."/>
            <person name="Fernie A.R."/>
            <person name="Wen W."/>
        </authorList>
    </citation>
    <scope>NUCLEOTIDE SEQUENCE [LARGE SCALE GENOMIC DNA]</scope>
    <source>
        <strain evidence="3">cv. G240</strain>
    </source>
</reference>
<evidence type="ECO:0000256" key="1">
    <source>
        <dbReference type="SAM" id="MobiDB-lite"/>
    </source>
</evidence>
<comment type="caution">
    <text evidence="2">The sequence shown here is derived from an EMBL/GenBank/DDBJ whole genome shotgun (WGS) entry which is preliminary data.</text>
</comment>
<accession>A0A7J7G7F8</accession>
<reference evidence="2 3" key="2">
    <citation type="submission" date="2020-07" db="EMBL/GenBank/DDBJ databases">
        <title>Genome assembly of wild tea tree DASZ reveals pedigree and selection history of tea varieties.</title>
        <authorList>
            <person name="Zhang W."/>
        </authorList>
    </citation>
    <scope>NUCLEOTIDE SEQUENCE [LARGE SCALE GENOMIC DNA]</scope>
    <source>
        <strain evidence="3">cv. G240</strain>
        <tissue evidence="2">Leaf</tissue>
    </source>
</reference>
<feature type="compositionally biased region" description="Basic and acidic residues" evidence="1">
    <location>
        <begin position="76"/>
        <end position="87"/>
    </location>
</feature>
<evidence type="ECO:0000313" key="2">
    <source>
        <dbReference type="EMBL" id="KAF5936205.1"/>
    </source>
</evidence>
<protein>
    <submittedName>
        <fullName evidence="2">Uncharacterized protein</fullName>
    </submittedName>
</protein>
<proteinExistence type="predicted"/>